<dbReference type="EMBL" id="JAQMWT010000002">
    <property type="protein sequence ID" value="KAJ8614587.1"/>
    <property type="molecule type" value="Genomic_DNA"/>
</dbReference>
<organism evidence="1 2">
    <name type="scientific">Chrysophaeum taylorii</name>
    <dbReference type="NCBI Taxonomy" id="2483200"/>
    <lineage>
        <taxon>Eukaryota</taxon>
        <taxon>Sar</taxon>
        <taxon>Stramenopiles</taxon>
        <taxon>Ochrophyta</taxon>
        <taxon>Pelagophyceae</taxon>
        <taxon>Pelagomonadales</taxon>
        <taxon>Pelagomonadaceae</taxon>
        <taxon>Chrysophaeum</taxon>
    </lineage>
</organism>
<sequence>MLWLCVVVVVGRHHKGHHGDEVARWVRDASTRRRQDDIQSALAVVGDALREIEAYYRYDLAILKHAVVDPSNTDPNLRHRFGPIVFGKRKFVISVIGGPTAAGEGVWRSASWPAVLEARLEPVFARLDVALELRNMAAPRRPEFPDNLCLGPIVGNDADVVISEWRSTWDDFGFGDIAGWPAHEDLVWNRNATLFSSKKPRPPRLVRRRELAAFETFLRTALAVESRPALHFVALDPDGGDNASTFRHALDKGGILHDAYRKYDVNFFSAFGAPFNHLRKRFRNKKTNRARRQNCTDLSRCAVHALQDGHHARPLRLGFKTDDRPPSWAAIHARPRDLFVDGRLGALGHEVVANQLAYHYLRVLNASLVSRRDLFSNTAAAAAALEQQQLQRKSSVPHAPPPVACGGLFCPRDNQPRCAYSSLPKAGPLDVGDIIANSTGVTRWRNVAVDDFSAAAAAAAAAASPRSSPAWRRCDADDPSRPGLAACHNAEDSCECYEYHAACSHHGTVQARAFEGDSGAGPLELDVDFPRRSRCAVMIAEPILRSDKPLTLANWFHELKVVVEGILCLEPACRVLQTKQTGGTQVLFVDLAKLDQCAECKTCWTLQPVHIDLHVVPLAQIATNVCGQTTSGKCVPVGTWKHYDLGCTRQPPTPDDSSSAGCWRPLMHNVLTGETTDVRNPQLVSLAVSTVIIF</sequence>
<name>A0AAD7UPG3_9STRA</name>
<reference evidence="1" key="1">
    <citation type="submission" date="2023-01" db="EMBL/GenBank/DDBJ databases">
        <title>Metagenome sequencing of chrysophaentin producing Chrysophaeum taylorii.</title>
        <authorList>
            <person name="Davison J."/>
            <person name="Bewley C."/>
        </authorList>
    </citation>
    <scope>NUCLEOTIDE SEQUENCE</scope>
    <source>
        <strain evidence="1">NIES-1699</strain>
    </source>
</reference>
<comment type="caution">
    <text evidence="1">The sequence shown here is derived from an EMBL/GenBank/DDBJ whole genome shotgun (WGS) entry which is preliminary data.</text>
</comment>
<evidence type="ECO:0000313" key="1">
    <source>
        <dbReference type="EMBL" id="KAJ8614587.1"/>
    </source>
</evidence>
<keyword evidence="2" id="KW-1185">Reference proteome</keyword>
<proteinExistence type="predicted"/>
<dbReference type="AlphaFoldDB" id="A0AAD7UPG3"/>
<gene>
    <name evidence="1" type="ORF">CTAYLR_004967</name>
</gene>
<protein>
    <submittedName>
        <fullName evidence="1">Uncharacterized protein</fullName>
    </submittedName>
</protein>
<dbReference type="Proteomes" id="UP001230188">
    <property type="component" value="Unassembled WGS sequence"/>
</dbReference>
<accession>A0AAD7UPG3</accession>
<evidence type="ECO:0000313" key="2">
    <source>
        <dbReference type="Proteomes" id="UP001230188"/>
    </source>
</evidence>